<proteinExistence type="predicted"/>
<protein>
    <submittedName>
        <fullName evidence="2">Uncharacterized protein</fullName>
    </submittedName>
</protein>
<gene>
    <name evidence="2" type="ORF">K504DRAFT_445611</name>
</gene>
<dbReference type="Proteomes" id="UP000799428">
    <property type="component" value="Unassembled WGS sequence"/>
</dbReference>
<keyword evidence="1" id="KW-0812">Transmembrane</keyword>
<organism evidence="2 3">
    <name type="scientific">Pleomassaria siparia CBS 279.74</name>
    <dbReference type="NCBI Taxonomy" id="1314801"/>
    <lineage>
        <taxon>Eukaryota</taxon>
        <taxon>Fungi</taxon>
        <taxon>Dikarya</taxon>
        <taxon>Ascomycota</taxon>
        <taxon>Pezizomycotina</taxon>
        <taxon>Dothideomycetes</taxon>
        <taxon>Pleosporomycetidae</taxon>
        <taxon>Pleosporales</taxon>
        <taxon>Pleomassariaceae</taxon>
        <taxon>Pleomassaria</taxon>
    </lineage>
</organism>
<reference evidence="2" key="1">
    <citation type="journal article" date="2020" name="Stud. Mycol.">
        <title>101 Dothideomycetes genomes: a test case for predicting lifestyles and emergence of pathogens.</title>
        <authorList>
            <person name="Haridas S."/>
            <person name="Albert R."/>
            <person name="Binder M."/>
            <person name="Bloem J."/>
            <person name="Labutti K."/>
            <person name="Salamov A."/>
            <person name="Andreopoulos B."/>
            <person name="Baker S."/>
            <person name="Barry K."/>
            <person name="Bills G."/>
            <person name="Bluhm B."/>
            <person name="Cannon C."/>
            <person name="Castanera R."/>
            <person name="Culley D."/>
            <person name="Daum C."/>
            <person name="Ezra D."/>
            <person name="Gonzalez J."/>
            <person name="Henrissat B."/>
            <person name="Kuo A."/>
            <person name="Liang C."/>
            <person name="Lipzen A."/>
            <person name="Lutzoni F."/>
            <person name="Magnuson J."/>
            <person name="Mondo S."/>
            <person name="Nolan M."/>
            <person name="Ohm R."/>
            <person name="Pangilinan J."/>
            <person name="Park H.-J."/>
            <person name="Ramirez L."/>
            <person name="Alfaro M."/>
            <person name="Sun H."/>
            <person name="Tritt A."/>
            <person name="Yoshinaga Y."/>
            <person name="Zwiers L.-H."/>
            <person name="Turgeon B."/>
            <person name="Goodwin S."/>
            <person name="Spatafora J."/>
            <person name="Crous P."/>
            <person name="Grigoriev I."/>
        </authorList>
    </citation>
    <scope>NUCLEOTIDE SEQUENCE</scope>
    <source>
        <strain evidence="2">CBS 279.74</strain>
    </source>
</reference>
<evidence type="ECO:0000313" key="2">
    <source>
        <dbReference type="EMBL" id="KAF2714644.1"/>
    </source>
</evidence>
<dbReference type="EMBL" id="MU005764">
    <property type="protein sequence ID" value="KAF2714644.1"/>
    <property type="molecule type" value="Genomic_DNA"/>
</dbReference>
<evidence type="ECO:0000313" key="3">
    <source>
        <dbReference type="Proteomes" id="UP000799428"/>
    </source>
</evidence>
<accession>A0A6G1KP67</accession>
<sequence>MYDRQISPDSEFFRARCTEARKYFPYECTNPFVCEGLLRVGVEKRVEMAGAGTINPGSRYCRLIATPALLNLDLARLLGINDNGSGGGHFLVPSAGLANLILVHTYISVMLGLFVVYTWRHPLIEGWQKRDIDENVPGTLRCEDPQTLRKSFVPPNRTLMANQVLGDRLTHNNNKA</sequence>
<keyword evidence="1" id="KW-1133">Transmembrane helix</keyword>
<feature type="transmembrane region" description="Helical" evidence="1">
    <location>
        <begin position="97"/>
        <end position="119"/>
    </location>
</feature>
<keyword evidence="3" id="KW-1185">Reference proteome</keyword>
<keyword evidence="1" id="KW-0472">Membrane</keyword>
<evidence type="ECO:0000256" key="1">
    <source>
        <dbReference type="SAM" id="Phobius"/>
    </source>
</evidence>
<name>A0A6G1KP67_9PLEO</name>
<dbReference type="AlphaFoldDB" id="A0A6G1KP67"/>